<protein>
    <submittedName>
        <fullName evidence="2">Flavin-binding monooxygenase</fullName>
    </submittedName>
</protein>
<reference evidence="2 3" key="1">
    <citation type="submission" date="2019-06" db="EMBL/GenBank/DDBJ databases">
        <title>Whole genome shotgun sequence of Streptomyces cacaoi subsp. cacaoi NBRC 12748.</title>
        <authorList>
            <person name="Hosoyama A."/>
            <person name="Uohara A."/>
            <person name="Ohji S."/>
            <person name="Ichikawa N."/>
        </authorList>
    </citation>
    <scope>NUCLEOTIDE SEQUENCE [LARGE SCALE GENOMIC DNA]</scope>
    <source>
        <strain evidence="2 3">NBRC 12748</strain>
    </source>
</reference>
<feature type="region of interest" description="Disordered" evidence="1">
    <location>
        <begin position="1"/>
        <end position="59"/>
    </location>
</feature>
<gene>
    <name evidence="2" type="ORF">SCA03_50310</name>
</gene>
<organism evidence="2 3">
    <name type="scientific">Streptomyces cacaoi</name>
    <dbReference type="NCBI Taxonomy" id="1898"/>
    <lineage>
        <taxon>Bacteria</taxon>
        <taxon>Bacillati</taxon>
        <taxon>Actinomycetota</taxon>
        <taxon>Actinomycetes</taxon>
        <taxon>Kitasatosporales</taxon>
        <taxon>Streptomycetaceae</taxon>
        <taxon>Streptomyces</taxon>
    </lineage>
</organism>
<dbReference type="AlphaFoldDB" id="A0A4Y3R9I7"/>
<dbReference type="PRINTS" id="PR00419">
    <property type="entry name" value="ADXRDTASE"/>
</dbReference>
<keyword evidence="2" id="KW-0560">Oxidoreductase</keyword>
<evidence type="ECO:0000313" key="3">
    <source>
        <dbReference type="Proteomes" id="UP000319210"/>
    </source>
</evidence>
<feature type="compositionally biased region" description="Low complexity" evidence="1">
    <location>
        <begin position="1"/>
        <end position="53"/>
    </location>
</feature>
<dbReference type="EMBL" id="BJMM01000031">
    <property type="protein sequence ID" value="GEB52480.1"/>
    <property type="molecule type" value="Genomic_DNA"/>
</dbReference>
<evidence type="ECO:0000256" key="1">
    <source>
        <dbReference type="SAM" id="MobiDB-lite"/>
    </source>
</evidence>
<accession>A0A4Y3R9I7</accession>
<sequence>MTSTTHMASTTHPTGTADAPDAAQPAGPAGAGLAQKAGTPGPAGGRPASAPASRGGGPTRHLRVAVVGSGFSGLGMAIQLLRKGIDDFLVFERADEVGGTWRDNSYPGCACDVMSHLYSFSFARNPGWSSTFGKQAELQAYLRACADRFGVRGHIRFRHELLSATWDEDTRCWHLVTSGGEYTCQVLVTGTGYLSEPAVPDIEGLDSFEGTVFHSSRWDHEHDLAGRRVAVIGTGASAIQFVPKIQPEVGRLDLYQRTPPWIGPKNDKATTALQSWLLHKVPGYQRFRRNFNMWGREILAFVMSRPKVAAKMQKMASDHLKKSVPDPALRAKLTPDYVLACKRLLFSDAYYPAVQQPNVELVTDSIERIGPRSVITADGTEREVDTIILGTGFQATDRPVAGRIRGRDGVLLRDMWKRQGMAAHRGTTISGFPNLFMLLGPNTTLGHSSQVVMIEAQIRYVLGALEEMSKRNLASVEVRSKAQSEWNKKLSAKLDGTVWNAGNCRSWYLDEHGRNPSIWPTYTWRFRRQTRRFDPHEYQLATSVGAGRPAVRLP</sequence>
<dbReference type="RefSeq" id="WP_230988891.1">
    <property type="nucleotide sequence ID" value="NZ_BJMM01000031.1"/>
</dbReference>
<dbReference type="PANTHER" id="PTHR42877:SF4">
    <property type="entry name" value="FAD_NAD(P)-BINDING DOMAIN-CONTAINING PROTEIN-RELATED"/>
    <property type="match status" value="1"/>
</dbReference>
<evidence type="ECO:0000313" key="2">
    <source>
        <dbReference type="EMBL" id="GEB52480.1"/>
    </source>
</evidence>
<keyword evidence="2" id="KW-0503">Monooxygenase</keyword>
<name>A0A4Y3R9I7_STRCI</name>
<dbReference type="InterPro" id="IPR051209">
    <property type="entry name" value="FAD-bind_Monooxygenase_sf"/>
</dbReference>
<keyword evidence="3" id="KW-1185">Reference proteome</keyword>
<proteinExistence type="predicted"/>
<dbReference type="GO" id="GO:0004497">
    <property type="term" value="F:monooxygenase activity"/>
    <property type="evidence" value="ECO:0007669"/>
    <property type="project" value="UniProtKB-KW"/>
</dbReference>
<dbReference type="Pfam" id="PF13738">
    <property type="entry name" value="Pyr_redox_3"/>
    <property type="match status" value="1"/>
</dbReference>
<dbReference type="Gene3D" id="3.50.50.60">
    <property type="entry name" value="FAD/NAD(P)-binding domain"/>
    <property type="match status" value="2"/>
</dbReference>
<dbReference type="SUPFAM" id="SSF51905">
    <property type="entry name" value="FAD/NAD(P)-binding domain"/>
    <property type="match status" value="2"/>
</dbReference>
<dbReference type="Proteomes" id="UP000319210">
    <property type="component" value="Unassembled WGS sequence"/>
</dbReference>
<dbReference type="InterPro" id="IPR036188">
    <property type="entry name" value="FAD/NAD-bd_sf"/>
</dbReference>
<comment type="caution">
    <text evidence="2">The sequence shown here is derived from an EMBL/GenBank/DDBJ whole genome shotgun (WGS) entry which is preliminary data.</text>
</comment>
<dbReference type="PANTHER" id="PTHR42877">
    <property type="entry name" value="L-ORNITHINE N(5)-MONOOXYGENASE-RELATED"/>
    <property type="match status" value="1"/>
</dbReference>